<dbReference type="InterPro" id="IPR014004">
    <property type="entry name" value="Transpt-assoc_nodulatn_dom_bac"/>
</dbReference>
<keyword evidence="4" id="KW-1185">Reference proteome</keyword>
<dbReference type="OrthoDB" id="8963247at2"/>
<feature type="compositionally biased region" description="Gly residues" evidence="1">
    <location>
        <begin position="120"/>
        <end position="157"/>
    </location>
</feature>
<feature type="domain" description="BON" evidence="2">
    <location>
        <begin position="233"/>
        <end position="301"/>
    </location>
</feature>
<dbReference type="Gene3D" id="3.30.1340.30">
    <property type="match status" value="1"/>
</dbReference>
<gene>
    <name evidence="3" type="ORF">Mterra_01674</name>
</gene>
<name>A0A399ER67_9DEIN</name>
<evidence type="ECO:0000313" key="4">
    <source>
        <dbReference type="Proteomes" id="UP000265715"/>
    </source>
</evidence>
<feature type="region of interest" description="Disordered" evidence="1">
    <location>
        <begin position="294"/>
        <end position="334"/>
    </location>
</feature>
<feature type="compositionally biased region" description="Low complexity" evidence="1">
    <location>
        <begin position="301"/>
        <end position="317"/>
    </location>
</feature>
<dbReference type="InterPro" id="IPR007055">
    <property type="entry name" value="BON_dom"/>
</dbReference>
<dbReference type="Proteomes" id="UP000265715">
    <property type="component" value="Unassembled WGS sequence"/>
</dbReference>
<feature type="compositionally biased region" description="Basic and acidic residues" evidence="1">
    <location>
        <begin position="68"/>
        <end position="92"/>
    </location>
</feature>
<evidence type="ECO:0000313" key="3">
    <source>
        <dbReference type="EMBL" id="RIH85529.1"/>
    </source>
</evidence>
<feature type="compositionally biased region" description="Gly residues" evidence="1">
    <location>
        <begin position="164"/>
        <end position="183"/>
    </location>
</feature>
<feature type="region of interest" description="Disordered" evidence="1">
    <location>
        <begin position="1"/>
        <end position="237"/>
    </location>
</feature>
<dbReference type="SMART" id="SM00749">
    <property type="entry name" value="BON"/>
    <property type="match status" value="1"/>
</dbReference>
<organism evidence="3 4">
    <name type="scientific">Calidithermus terrae</name>
    <dbReference type="NCBI Taxonomy" id="1408545"/>
    <lineage>
        <taxon>Bacteria</taxon>
        <taxon>Thermotogati</taxon>
        <taxon>Deinococcota</taxon>
        <taxon>Deinococci</taxon>
        <taxon>Thermales</taxon>
        <taxon>Thermaceae</taxon>
        <taxon>Calidithermus</taxon>
    </lineage>
</organism>
<accession>A0A399ER67</accession>
<dbReference type="PANTHER" id="PTHR34606">
    <property type="entry name" value="BON DOMAIN-CONTAINING PROTEIN"/>
    <property type="match status" value="1"/>
</dbReference>
<dbReference type="PANTHER" id="PTHR34606:SF15">
    <property type="entry name" value="BON DOMAIN-CONTAINING PROTEIN"/>
    <property type="match status" value="1"/>
</dbReference>
<feature type="compositionally biased region" description="Basic and acidic residues" evidence="1">
    <location>
        <begin position="1"/>
        <end position="60"/>
    </location>
</feature>
<evidence type="ECO:0000256" key="1">
    <source>
        <dbReference type="SAM" id="MobiDB-lite"/>
    </source>
</evidence>
<dbReference type="EMBL" id="QXDL01000057">
    <property type="protein sequence ID" value="RIH85529.1"/>
    <property type="molecule type" value="Genomic_DNA"/>
</dbReference>
<proteinExistence type="predicted"/>
<dbReference type="InterPro" id="IPR051686">
    <property type="entry name" value="Lipoprotein_DolP"/>
</dbReference>
<sequence length="334" mass="36997">MAKRNTDRYDREDRRDERETYQTSGRRTDAYEGDEDRYGRSERYDRDRGDERYMSQDRYSEGQGYGGRYDEDYDRSSYGREDVGRGREEFGRGRRGGYGGYEDEGRYSTQGGVSRFGDHYGQGGRYGGDQYGQGGRYGDQYGGQGGQRGQGGQGWQGGFSDQYGGYGNQGGTGGYSGRFGGSHYGQDWQGGQQTWGGQGQGGFSGQGWQGSQGMGQGARGQHYGKGPKGYQRSDERIREEVSDRLMEAWDVDASDIEVQVSGGEVTLTGTVTDRQQKRRAEEIAEMCTGVRDVQNNIRVKQQGQGQSDTTSQAEQGGQQEGGERGSRGRSQGQR</sequence>
<comment type="caution">
    <text evidence="3">The sequence shown here is derived from an EMBL/GenBank/DDBJ whole genome shotgun (WGS) entry which is preliminary data.</text>
</comment>
<protein>
    <submittedName>
        <fullName evidence="3">BON domain protein</fullName>
    </submittedName>
</protein>
<dbReference type="AlphaFoldDB" id="A0A399ER67"/>
<feature type="compositionally biased region" description="Gly residues" evidence="1">
    <location>
        <begin position="193"/>
        <end position="218"/>
    </location>
</feature>
<dbReference type="Pfam" id="PF04972">
    <property type="entry name" value="BON"/>
    <property type="match status" value="1"/>
</dbReference>
<evidence type="ECO:0000259" key="2">
    <source>
        <dbReference type="PROSITE" id="PS50914"/>
    </source>
</evidence>
<dbReference type="PROSITE" id="PS50914">
    <property type="entry name" value="BON"/>
    <property type="match status" value="1"/>
</dbReference>
<dbReference type="RefSeq" id="WP_119314800.1">
    <property type="nucleotide sequence ID" value="NZ_QXDL01000057.1"/>
</dbReference>
<reference evidence="3 4" key="1">
    <citation type="submission" date="2018-08" db="EMBL/GenBank/DDBJ databases">
        <title>Meiothermus terrae DSM 26712 genome sequencing project.</title>
        <authorList>
            <person name="Da Costa M.S."/>
            <person name="Albuquerque L."/>
            <person name="Raposo P."/>
            <person name="Froufe H.J.C."/>
            <person name="Barroso C.S."/>
            <person name="Egas C."/>
        </authorList>
    </citation>
    <scope>NUCLEOTIDE SEQUENCE [LARGE SCALE GENOMIC DNA]</scope>
    <source>
        <strain evidence="3 4">DSM 26712</strain>
    </source>
</reference>